<dbReference type="AlphaFoldDB" id="A0A7S2YAD4"/>
<dbReference type="EMBL" id="HBHT01015696">
    <property type="protein sequence ID" value="CAD9962339.1"/>
    <property type="molecule type" value="Transcribed_RNA"/>
</dbReference>
<gene>
    <name evidence="2" type="ORF">APAL1065_LOCUS10470</name>
</gene>
<reference evidence="2" key="1">
    <citation type="submission" date="2021-01" db="EMBL/GenBank/DDBJ databases">
        <authorList>
            <person name="Corre E."/>
            <person name="Pelletier E."/>
            <person name="Niang G."/>
            <person name="Scheremetjew M."/>
            <person name="Finn R."/>
            <person name="Kale V."/>
            <person name="Holt S."/>
            <person name="Cochrane G."/>
            <person name="Meng A."/>
            <person name="Brown T."/>
            <person name="Cohen L."/>
        </authorList>
    </citation>
    <scope>NUCLEOTIDE SEQUENCE</scope>
    <source>
        <strain evidence="2">CCMP125</strain>
    </source>
</reference>
<dbReference type="Gene3D" id="3.80.10.10">
    <property type="entry name" value="Ribonuclease Inhibitor"/>
    <property type="match status" value="1"/>
</dbReference>
<dbReference type="SUPFAM" id="SSF52047">
    <property type="entry name" value="RNI-like"/>
    <property type="match status" value="1"/>
</dbReference>
<protein>
    <submittedName>
        <fullName evidence="2">Uncharacterized protein</fullName>
    </submittedName>
</protein>
<organism evidence="2">
    <name type="scientific">Entomoneis paludosa</name>
    <dbReference type="NCBI Taxonomy" id="265537"/>
    <lineage>
        <taxon>Eukaryota</taxon>
        <taxon>Sar</taxon>
        <taxon>Stramenopiles</taxon>
        <taxon>Ochrophyta</taxon>
        <taxon>Bacillariophyta</taxon>
        <taxon>Bacillariophyceae</taxon>
        <taxon>Bacillariophycidae</taxon>
        <taxon>Entomoneidaceae</taxon>
        <taxon>Entomoneis</taxon>
    </lineage>
</organism>
<dbReference type="InterPro" id="IPR032675">
    <property type="entry name" value="LRR_dom_sf"/>
</dbReference>
<evidence type="ECO:0000256" key="1">
    <source>
        <dbReference type="SAM" id="MobiDB-lite"/>
    </source>
</evidence>
<proteinExistence type="predicted"/>
<accession>A0A7S2YAD4</accession>
<feature type="region of interest" description="Disordered" evidence="1">
    <location>
        <begin position="36"/>
        <end position="65"/>
    </location>
</feature>
<name>A0A7S2YAD4_9STRA</name>
<sequence length="451" mass="50191">MSSATRVLRSSTRDPEDQKKRLLKLLQLISLPQEQRCRPCKPQQQSSKKNFASGKAGLPETKLELGGSRDYPSPVILECWPQFLQALQTADPDCPIQSVCIGEALVHDLTELQLGDLLEHLGYLPQLRHLEITQWQSRHRRQRRVRTTHLATFLQRARQLQSLSVWPFLSISQSSLPLLNDALQQHPTLQSLHLLNLVTPGSDSTTFDANFSLCSLLEALATVPHLKQVQLAPGFSISPRTGLLSTTPVAQASQALVHLLTARRDTLESLALRNVGLSNGHVKDLVQGLSQAAAAVEAKHDNVSSLPFSCSKLMHLDFRFNPNITESGYQTLVKAISFVSPRQPNFLALQYLDLDWVNQGHGLQYEQEANVALALNRVGQQKYCQAHARVWQDQVPAWVACTQHGHDKNLSSRQQQLSMEPSALDLIYILLQHNPSVISKAVATAAMVDEI</sequence>
<evidence type="ECO:0000313" key="2">
    <source>
        <dbReference type="EMBL" id="CAD9962339.1"/>
    </source>
</evidence>